<feature type="transmembrane region" description="Helical" evidence="1">
    <location>
        <begin position="71"/>
        <end position="92"/>
    </location>
</feature>
<feature type="transmembrane region" description="Helical" evidence="1">
    <location>
        <begin position="112"/>
        <end position="135"/>
    </location>
</feature>
<keyword evidence="1" id="KW-0812">Transmembrane</keyword>
<dbReference type="EMBL" id="BAABDU010000007">
    <property type="protein sequence ID" value="GAA3779502.1"/>
    <property type="molecule type" value="Genomic_DNA"/>
</dbReference>
<feature type="transmembrane region" description="Helical" evidence="1">
    <location>
        <begin position="407"/>
        <end position="428"/>
    </location>
</feature>
<proteinExistence type="predicted"/>
<feature type="transmembrane region" description="Helical" evidence="1">
    <location>
        <begin position="351"/>
        <end position="369"/>
    </location>
</feature>
<keyword evidence="3" id="KW-1185">Reference proteome</keyword>
<keyword evidence="1" id="KW-1133">Transmembrane helix</keyword>
<feature type="transmembrane region" description="Helical" evidence="1">
    <location>
        <begin position="236"/>
        <end position="255"/>
    </location>
</feature>
<feature type="transmembrane region" description="Helical" evidence="1">
    <location>
        <begin position="6"/>
        <end position="32"/>
    </location>
</feature>
<sequence>MELAQFAVIVLDNFLLYIIVFVLFFLLYRFFFLRNTLVNIIDSFLIEAITSAGSATTIFVMWYNNSIQDKFLFSFITTEIAIFLGINFFFLFKKKRVRQLEPLTFNDFQKKYFCFFFYVTSFLFVLVQLIIFKTIGITLLSTEEGVNHVNAYDGLGVLFDVSLVIKPIFATVLFMKRKIFNKFTTVDYFLIVFLIFVSIASGSKSSFMVLFTCYAFVEYKFASLENKEIKKIPKKYLLIFFTSILFIITIGSFGGGDISAATKLFERVLFSGDIFLLGYNDEAIRYVMMDNKNAFSFIFYPFYGKFLKLIGIDLTPTNIGVGLYDFTYGITTSGSTPRHNYLSLLFLGEKFGWILSLLIGMFIGFIRFIAYEFRSVKSVTYNIFIILVASITPFCITDIYLFNMLLFMILIMFLIIIIISFFLMLCYMNTDLIKIKNE</sequence>
<gene>
    <name evidence="2" type="ORF">GCM10022423_39400</name>
</gene>
<comment type="caution">
    <text evidence="2">The sequence shown here is derived from an EMBL/GenBank/DDBJ whole genome shotgun (WGS) entry which is preliminary data.</text>
</comment>
<accession>A0ABP7GZK1</accession>
<feature type="transmembrane region" description="Helical" evidence="1">
    <location>
        <begin position="155"/>
        <end position="174"/>
    </location>
</feature>
<reference evidence="3" key="1">
    <citation type="journal article" date="2019" name="Int. J. Syst. Evol. Microbiol.">
        <title>The Global Catalogue of Microorganisms (GCM) 10K type strain sequencing project: providing services to taxonomists for standard genome sequencing and annotation.</title>
        <authorList>
            <consortium name="The Broad Institute Genomics Platform"/>
            <consortium name="The Broad Institute Genome Sequencing Center for Infectious Disease"/>
            <person name="Wu L."/>
            <person name="Ma J."/>
        </authorList>
    </citation>
    <scope>NUCLEOTIDE SEQUENCE [LARGE SCALE GENOMIC DNA]</scope>
    <source>
        <strain evidence="3">JCM 17337</strain>
    </source>
</reference>
<evidence type="ECO:0008006" key="4">
    <source>
        <dbReference type="Google" id="ProtNLM"/>
    </source>
</evidence>
<protein>
    <recommendedName>
        <fullName evidence="4">Oligosaccharide repeat unit polymerase</fullName>
    </recommendedName>
</protein>
<name>A0ABP7GZK1_9FLAO</name>
<feature type="transmembrane region" description="Helical" evidence="1">
    <location>
        <begin position="44"/>
        <end position="65"/>
    </location>
</feature>
<evidence type="ECO:0000256" key="1">
    <source>
        <dbReference type="SAM" id="Phobius"/>
    </source>
</evidence>
<feature type="transmembrane region" description="Helical" evidence="1">
    <location>
        <begin position="186"/>
        <end position="201"/>
    </location>
</feature>
<organism evidence="2 3">
    <name type="scientific">Flavobacterium ginsengiterrae</name>
    <dbReference type="NCBI Taxonomy" id="871695"/>
    <lineage>
        <taxon>Bacteria</taxon>
        <taxon>Pseudomonadati</taxon>
        <taxon>Bacteroidota</taxon>
        <taxon>Flavobacteriia</taxon>
        <taxon>Flavobacteriales</taxon>
        <taxon>Flavobacteriaceae</taxon>
        <taxon>Flavobacterium</taxon>
    </lineage>
</organism>
<evidence type="ECO:0000313" key="2">
    <source>
        <dbReference type="EMBL" id="GAA3779502.1"/>
    </source>
</evidence>
<feature type="transmembrane region" description="Helical" evidence="1">
    <location>
        <begin position="381"/>
        <end position="401"/>
    </location>
</feature>
<dbReference type="RefSeq" id="WP_345146395.1">
    <property type="nucleotide sequence ID" value="NZ_BAABDU010000007.1"/>
</dbReference>
<dbReference type="Proteomes" id="UP001500748">
    <property type="component" value="Unassembled WGS sequence"/>
</dbReference>
<keyword evidence="1" id="KW-0472">Membrane</keyword>
<evidence type="ECO:0000313" key="3">
    <source>
        <dbReference type="Proteomes" id="UP001500748"/>
    </source>
</evidence>